<sequence>MKDFDHIMSVWQEQPVHDKLSVDSVLKQVKKDVRGIASRMRWSIMAVVALLLSTFFVMFFLVFNSWVTYAGILIMMVCMLMYFTLIIRHYRILSKHDATQNPTEYLVSLHEYQKERGKIVGWFYYIYVLLISLGLLLYFYEILTTFSTAGKVMVYGTTVVWLLFCTFYLKRRIFKNEQEKLDMMIDRLERLKSQFE</sequence>
<dbReference type="KEGG" id="mmab:HQ865_06190"/>
<reference evidence="2 3" key="1">
    <citation type="submission" date="2020-05" db="EMBL/GenBank/DDBJ databases">
        <title>Mucilaginibacter mali sp. nov.</title>
        <authorList>
            <person name="Kim H.S."/>
            <person name="Lee K.C."/>
            <person name="Suh M.K."/>
            <person name="Kim J.-S."/>
            <person name="Han K.-I."/>
            <person name="Eom M.K."/>
            <person name="Shin Y.K."/>
            <person name="Lee J.-S."/>
        </authorList>
    </citation>
    <scope>NUCLEOTIDE SEQUENCE [LARGE SCALE GENOMIC DNA]</scope>
    <source>
        <strain evidence="2 3">G2-14</strain>
    </source>
</reference>
<dbReference type="EMBL" id="CP054139">
    <property type="protein sequence ID" value="QKJ29363.1"/>
    <property type="molecule type" value="Genomic_DNA"/>
</dbReference>
<accession>A0A7D4PT41</accession>
<feature type="transmembrane region" description="Helical" evidence="1">
    <location>
        <begin position="42"/>
        <end position="63"/>
    </location>
</feature>
<keyword evidence="3" id="KW-1185">Reference proteome</keyword>
<evidence type="ECO:0000313" key="2">
    <source>
        <dbReference type="EMBL" id="QKJ29363.1"/>
    </source>
</evidence>
<feature type="transmembrane region" description="Helical" evidence="1">
    <location>
        <begin position="69"/>
        <end position="87"/>
    </location>
</feature>
<proteinExistence type="predicted"/>
<dbReference type="AlphaFoldDB" id="A0A7D4PT41"/>
<dbReference type="RefSeq" id="WP_173414057.1">
    <property type="nucleotide sequence ID" value="NZ_CP054139.1"/>
</dbReference>
<organism evidence="2 3">
    <name type="scientific">Mucilaginibacter mali</name>
    <dbReference type="NCBI Taxonomy" id="2740462"/>
    <lineage>
        <taxon>Bacteria</taxon>
        <taxon>Pseudomonadati</taxon>
        <taxon>Bacteroidota</taxon>
        <taxon>Sphingobacteriia</taxon>
        <taxon>Sphingobacteriales</taxon>
        <taxon>Sphingobacteriaceae</taxon>
        <taxon>Mucilaginibacter</taxon>
    </lineage>
</organism>
<dbReference type="Proteomes" id="UP000505355">
    <property type="component" value="Chromosome"/>
</dbReference>
<feature type="transmembrane region" description="Helical" evidence="1">
    <location>
        <begin position="122"/>
        <end position="140"/>
    </location>
</feature>
<keyword evidence="1" id="KW-1133">Transmembrane helix</keyword>
<name>A0A7D4PT41_9SPHI</name>
<feature type="transmembrane region" description="Helical" evidence="1">
    <location>
        <begin position="152"/>
        <end position="169"/>
    </location>
</feature>
<gene>
    <name evidence="2" type="ORF">HQ865_06190</name>
</gene>
<keyword evidence="1" id="KW-0812">Transmembrane</keyword>
<evidence type="ECO:0000313" key="3">
    <source>
        <dbReference type="Proteomes" id="UP000505355"/>
    </source>
</evidence>
<protein>
    <submittedName>
        <fullName evidence="2">Uncharacterized protein</fullName>
    </submittedName>
</protein>
<evidence type="ECO:0000256" key="1">
    <source>
        <dbReference type="SAM" id="Phobius"/>
    </source>
</evidence>
<keyword evidence="1" id="KW-0472">Membrane</keyword>